<proteinExistence type="predicted"/>
<sequence length="100" mass="10641">MPPAGDEAPEEHGGPPSEAQGHGAGRQGRVREGHAGLRVARAGLREARVQPHLQTEGSGFRRAGSRLRPAEDAQDAGTEGKAVPGLCARGRRHRHHPIQR</sequence>
<keyword evidence="3" id="KW-1185">Reference proteome</keyword>
<feature type="region of interest" description="Disordered" evidence="1">
    <location>
        <begin position="1"/>
        <end position="100"/>
    </location>
</feature>
<evidence type="ECO:0000313" key="3">
    <source>
        <dbReference type="Proteomes" id="UP000550707"/>
    </source>
</evidence>
<keyword evidence="2" id="KW-0347">Helicase</keyword>
<dbReference type="GO" id="GO:0004386">
    <property type="term" value="F:helicase activity"/>
    <property type="evidence" value="ECO:0007669"/>
    <property type="project" value="UniProtKB-KW"/>
</dbReference>
<dbReference type="Proteomes" id="UP000550707">
    <property type="component" value="Unassembled WGS sequence"/>
</dbReference>
<reference evidence="2 3" key="1">
    <citation type="journal article" date="2020" name="Nature">
        <title>Six reference-quality genomes reveal evolution of bat adaptations.</title>
        <authorList>
            <person name="Jebb D."/>
            <person name="Huang Z."/>
            <person name="Pippel M."/>
            <person name="Hughes G.M."/>
            <person name="Lavrichenko K."/>
            <person name="Devanna P."/>
            <person name="Winkler S."/>
            <person name="Jermiin L.S."/>
            <person name="Skirmuntt E.C."/>
            <person name="Katzourakis A."/>
            <person name="Burkitt-Gray L."/>
            <person name="Ray D.A."/>
            <person name="Sullivan K.A.M."/>
            <person name="Roscito J.G."/>
            <person name="Kirilenko B.M."/>
            <person name="Davalos L.M."/>
            <person name="Corthals A.P."/>
            <person name="Power M.L."/>
            <person name="Jones G."/>
            <person name="Ransome R.D."/>
            <person name="Dechmann D.K.N."/>
            <person name="Locatelli A.G."/>
            <person name="Puechmaille S.J."/>
            <person name="Fedrigo O."/>
            <person name="Jarvis E.D."/>
            <person name="Hiller M."/>
            <person name="Vernes S.C."/>
            <person name="Myers E.W."/>
            <person name="Teeling E.C."/>
        </authorList>
    </citation>
    <scope>NUCLEOTIDE SEQUENCE [LARGE SCALE GENOMIC DNA]</scope>
    <source>
        <strain evidence="2">MMolMol1</strain>
        <tissue evidence="2">Muscle</tissue>
    </source>
</reference>
<protein>
    <submittedName>
        <fullName evidence="2">DEAD-box helicase 55</fullName>
    </submittedName>
</protein>
<gene>
    <name evidence="2" type="ORF">HJG59_003766</name>
</gene>
<dbReference type="EMBL" id="JACASF010000022">
    <property type="protein sequence ID" value="KAF6403253.1"/>
    <property type="molecule type" value="Genomic_DNA"/>
</dbReference>
<name>A0A7J8BWN9_MOLMO</name>
<feature type="compositionally biased region" description="Basic residues" evidence="1">
    <location>
        <begin position="89"/>
        <end position="100"/>
    </location>
</feature>
<keyword evidence="2" id="KW-0378">Hydrolase</keyword>
<comment type="caution">
    <text evidence="2">The sequence shown here is derived from an EMBL/GenBank/DDBJ whole genome shotgun (WGS) entry which is preliminary data.</text>
</comment>
<dbReference type="AlphaFoldDB" id="A0A7J8BWN9"/>
<keyword evidence="2" id="KW-0067">ATP-binding</keyword>
<organism evidence="2 3">
    <name type="scientific">Molossus molossus</name>
    <name type="common">Pallas' mastiff bat</name>
    <name type="synonym">Vespertilio molossus</name>
    <dbReference type="NCBI Taxonomy" id="27622"/>
    <lineage>
        <taxon>Eukaryota</taxon>
        <taxon>Metazoa</taxon>
        <taxon>Chordata</taxon>
        <taxon>Craniata</taxon>
        <taxon>Vertebrata</taxon>
        <taxon>Euteleostomi</taxon>
        <taxon>Mammalia</taxon>
        <taxon>Eutheria</taxon>
        <taxon>Laurasiatheria</taxon>
        <taxon>Chiroptera</taxon>
        <taxon>Yangochiroptera</taxon>
        <taxon>Molossidae</taxon>
        <taxon>Molossus</taxon>
    </lineage>
</organism>
<keyword evidence="2" id="KW-0547">Nucleotide-binding</keyword>
<evidence type="ECO:0000256" key="1">
    <source>
        <dbReference type="SAM" id="MobiDB-lite"/>
    </source>
</evidence>
<evidence type="ECO:0000313" key="2">
    <source>
        <dbReference type="EMBL" id="KAF6403253.1"/>
    </source>
</evidence>
<accession>A0A7J8BWN9</accession>